<feature type="compositionally biased region" description="Polar residues" evidence="1">
    <location>
        <begin position="287"/>
        <end position="309"/>
    </location>
</feature>
<name>A0A9P6WRN0_9ASCO</name>
<evidence type="ECO:0000256" key="1">
    <source>
        <dbReference type="SAM" id="MobiDB-lite"/>
    </source>
</evidence>
<evidence type="ECO:0000313" key="3">
    <source>
        <dbReference type="Proteomes" id="UP000697127"/>
    </source>
</evidence>
<dbReference type="Proteomes" id="UP000697127">
    <property type="component" value="Unassembled WGS sequence"/>
</dbReference>
<dbReference type="AlphaFoldDB" id="A0A9P6WRN0"/>
<organism evidence="2 3">
    <name type="scientific">Pichia californica</name>
    <dbReference type="NCBI Taxonomy" id="460514"/>
    <lineage>
        <taxon>Eukaryota</taxon>
        <taxon>Fungi</taxon>
        <taxon>Dikarya</taxon>
        <taxon>Ascomycota</taxon>
        <taxon>Saccharomycotina</taxon>
        <taxon>Pichiomycetes</taxon>
        <taxon>Pichiales</taxon>
        <taxon>Pichiaceae</taxon>
        <taxon>Pichia</taxon>
    </lineage>
</organism>
<keyword evidence="3" id="KW-1185">Reference proteome</keyword>
<sequence>MLTYNKFMSDTPVTIDDASRFTTQYNLAVKNYLHRNFNKSFKLILPLIDELRLSPYLINEVLRVKIIKIYFTLISLLLNEITNVKLLKLTIPNHSINFPDYLSHAESILTNFNNDGLFKLVNDLKLSYNGDVVLSCLLTESTNKLKFESLKSQVESYLTHQGLYPGPINNTMMKNNGTNVNNNEKIMEFYLSEVLLKNIGLNETKEIIQRLFVIDDVSIKKWIDWIGICNEKINSKSNELPEDIYRDYEEENDDSDDAIYDSYDDYDDHDDPGYTFAETITANTATPNKTYIESRSSSTQTDITNTTFVDDNPKGKLKKSKSSKSKRSKSSTLKKSRNEERTKKDEIPITYVSKQISLLKKLSNDYLQEYTFFKLIILILLVSLAFPRRHGIQAKEKLVSLYNKITKTAQLAFKVSFM</sequence>
<reference evidence="2" key="1">
    <citation type="submission" date="2020-11" db="EMBL/GenBank/DDBJ databases">
        <title>Kefir isolates.</title>
        <authorList>
            <person name="Marcisauskas S."/>
            <person name="Kim Y."/>
            <person name="Blasche S."/>
        </authorList>
    </citation>
    <scope>NUCLEOTIDE SEQUENCE</scope>
    <source>
        <strain evidence="2">Olga-1</strain>
    </source>
</reference>
<gene>
    <name evidence="2" type="ORF">C6P40_004414</name>
</gene>
<evidence type="ECO:0000313" key="2">
    <source>
        <dbReference type="EMBL" id="KAG0691163.1"/>
    </source>
</evidence>
<protein>
    <submittedName>
        <fullName evidence="2">Uncharacterized protein</fullName>
    </submittedName>
</protein>
<feature type="compositionally biased region" description="Basic residues" evidence="1">
    <location>
        <begin position="315"/>
        <end position="335"/>
    </location>
</feature>
<proteinExistence type="predicted"/>
<dbReference type="EMBL" id="PUHW01000006">
    <property type="protein sequence ID" value="KAG0691163.1"/>
    <property type="molecule type" value="Genomic_DNA"/>
</dbReference>
<accession>A0A9P6WRN0</accession>
<comment type="caution">
    <text evidence="2">The sequence shown here is derived from an EMBL/GenBank/DDBJ whole genome shotgun (WGS) entry which is preliminary data.</text>
</comment>
<feature type="region of interest" description="Disordered" evidence="1">
    <location>
        <begin position="287"/>
        <end position="341"/>
    </location>
</feature>